<feature type="domain" description="DUF7872" evidence="1">
    <location>
        <begin position="225"/>
        <end position="445"/>
    </location>
</feature>
<organism evidence="2 3">
    <name type="scientific">Phakopsora pachyrhizi</name>
    <name type="common">Asian soybean rust disease fungus</name>
    <dbReference type="NCBI Taxonomy" id="170000"/>
    <lineage>
        <taxon>Eukaryota</taxon>
        <taxon>Fungi</taxon>
        <taxon>Dikarya</taxon>
        <taxon>Basidiomycota</taxon>
        <taxon>Pucciniomycotina</taxon>
        <taxon>Pucciniomycetes</taxon>
        <taxon>Pucciniales</taxon>
        <taxon>Phakopsoraceae</taxon>
        <taxon>Phakopsora</taxon>
    </lineage>
</organism>
<dbReference type="AlphaFoldDB" id="A0AAV0BS28"/>
<evidence type="ECO:0000313" key="2">
    <source>
        <dbReference type="EMBL" id="CAH7690233.1"/>
    </source>
</evidence>
<accession>A0AAV0BS28</accession>
<name>A0AAV0BS28_PHAPC</name>
<dbReference type="EMBL" id="CALTRL010006239">
    <property type="protein sequence ID" value="CAH7690233.1"/>
    <property type="molecule type" value="Genomic_DNA"/>
</dbReference>
<sequence>MGFEFKSPSIALEIFIGLIILVQLSCVSNSLLLPEDHTNTGSFPQQTNNNLSLSDARTSCIKKPLNKKLWNDLELDSYLQNYIGGKTLSLVAFSDGVNVTNFPCGIGQSCDAGEMCRSAPTPAWYILAATQNWNDLMNTIYKSIAFAIGTIQDLAPSMVADLTPSLSSLPIKIATIIGVIASSTGVVPGFLFPGNGVYYYLFVQGFLYTTVAEIGLYVNTIRPPPDVVSGYTSWTNFAWLLSSIQDHAQQLVANYTLSVLQGGISTDKGLYGVLKNGYFLESSSNPPETEIENEIERVTRLKLLSAILRSRNTYITRGSDKCIYSGPDGAFPSSKALSYCDKNGIMMNIVQAHGSKTAMKFFGGEKITAKYNFTVGYLTEAAWNCQQNQKQQNNDPQKNRTIPKDTYLECPFTLPVCDCAREDIKKARRRGTRTAKACFQAGVPIYAPKI</sequence>
<reference evidence="2" key="1">
    <citation type="submission" date="2022-06" db="EMBL/GenBank/DDBJ databases">
        <authorList>
            <consortium name="SYNGENTA / RWTH Aachen University"/>
        </authorList>
    </citation>
    <scope>NUCLEOTIDE SEQUENCE</scope>
</reference>
<dbReference type="Pfam" id="PF25278">
    <property type="entry name" value="DUF7872"/>
    <property type="match status" value="1"/>
</dbReference>
<evidence type="ECO:0000259" key="1">
    <source>
        <dbReference type="Pfam" id="PF25278"/>
    </source>
</evidence>
<dbReference type="PANTHER" id="PTHR33339:SF1">
    <property type="entry name" value="LYSM DOMAIN-CONTAINING PROTEIN"/>
    <property type="match status" value="1"/>
</dbReference>
<gene>
    <name evidence="2" type="ORF">PPACK8108_LOCUS25520</name>
</gene>
<keyword evidence="3" id="KW-1185">Reference proteome</keyword>
<evidence type="ECO:0000313" key="3">
    <source>
        <dbReference type="Proteomes" id="UP001153365"/>
    </source>
</evidence>
<dbReference type="PANTHER" id="PTHR33339">
    <property type="entry name" value="LYSM DOMAIN-CONTAINING PROTEIN"/>
    <property type="match status" value="1"/>
</dbReference>
<dbReference type="InterPro" id="IPR057194">
    <property type="entry name" value="DUF7872"/>
</dbReference>
<protein>
    <recommendedName>
        <fullName evidence="1">DUF7872 domain-containing protein</fullName>
    </recommendedName>
</protein>
<proteinExistence type="predicted"/>
<comment type="caution">
    <text evidence="2">The sequence shown here is derived from an EMBL/GenBank/DDBJ whole genome shotgun (WGS) entry which is preliminary data.</text>
</comment>
<dbReference type="Proteomes" id="UP001153365">
    <property type="component" value="Unassembled WGS sequence"/>
</dbReference>